<name>A0A8H7E8R8_9EURO</name>
<feature type="transmembrane region" description="Helical" evidence="2">
    <location>
        <begin position="58"/>
        <end position="81"/>
    </location>
</feature>
<proteinExistence type="predicted"/>
<feature type="transmembrane region" description="Helical" evidence="2">
    <location>
        <begin position="134"/>
        <end position="158"/>
    </location>
</feature>
<accession>A0A8H7E8R8</accession>
<dbReference type="Pfam" id="PF20684">
    <property type="entry name" value="Fung_rhodopsin"/>
    <property type="match status" value="1"/>
</dbReference>
<evidence type="ECO:0000256" key="1">
    <source>
        <dbReference type="SAM" id="MobiDB-lite"/>
    </source>
</evidence>
<dbReference type="Proteomes" id="UP000606974">
    <property type="component" value="Unassembled WGS sequence"/>
</dbReference>
<dbReference type="OrthoDB" id="3918601at2759"/>
<feature type="domain" description="Rhodopsin" evidence="3">
    <location>
        <begin position="3"/>
        <end position="232"/>
    </location>
</feature>
<keyword evidence="2" id="KW-0472">Membrane</keyword>
<keyword evidence="2" id="KW-1133">Transmembrane helix</keyword>
<gene>
    <name evidence="4" type="ORF">GJ744_005547</name>
</gene>
<dbReference type="EMBL" id="JAACFV010000024">
    <property type="protein sequence ID" value="KAF7511001.1"/>
    <property type="molecule type" value="Genomic_DNA"/>
</dbReference>
<dbReference type="PANTHER" id="PTHR39614:SF2">
    <property type="entry name" value="INTEGRAL MEMBRANE PROTEIN"/>
    <property type="match status" value="1"/>
</dbReference>
<feature type="transmembrane region" description="Helical" evidence="2">
    <location>
        <begin position="170"/>
        <end position="189"/>
    </location>
</feature>
<dbReference type="AlphaFoldDB" id="A0A8H7E8R8"/>
<feature type="region of interest" description="Disordered" evidence="1">
    <location>
        <begin position="252"/>
        <end position="271"/>
    </location>
</feature>
<reference evidence="4" key="1">
    <citation type="submission" date="2020-02" db="EMBL/GenBank/DDBJ databases">
        <authorList>
            <person name="Palmer J.M."/>
        </authorList>
    </citation>
    <scope>NUCLEOTIDE SEQUENCE</scope>
    <source>
        <strain evidence="4">EPUS1.4</strain>
        <tissue evidence="4">Thallus</tissue>
    </source>
</reference>
<sequence length="360" mass="39375">MCVRTSAAPRFALDDIFLGSATLIAIAVSSIIFYAASLGLGRSIELLNPDDLVKVQKLFYASTVLFVFALGLSKSSIVALLLRMTPKEKHLVVFKGTLISFITWTIASSLAIALQCNLAHPWILVGERCPGSFVRWQVFAGLDVVTELVMIILAIYLVWDAKLSRKNKAVVIIAFGLRAPILVGIAFRLQNFDYAGLTVNPTLLEAEFIVWSQAELHFSIVAATVPTLRRFVSGLATNYGALDVEKDPNESSYQLRSYGHSPSSGSTLKSANQQGHLPIQWDEAQLTRTSPCATTEQIRITNEIDLPAVSAWNRSTGNDGISASRVETRDSNSVASNDSLRMIIKKHVAWTVEHAPSTCH</sequence>
<evidence type="ECO:0000313" key="4">
    <source>
        <dbReference type="EMBL" id="KAF7511001.1"/>
    </source>
</evidence>
<keyword evidence="2" id="KW-0812">Transmembrane</keyword>
<dbReference type="InterPro" id="IPR049326">
    <property type="entry name" value="Rhodopsin_dom_fungi"/>
</dbReference>
<dbReference type="PANTHER" id="PTHR39614">
    <property type="entry name" value="INTEGRAL MEMBRANE PROTEIN"/>
    <property type="match status" value="1"/>
</dbReference>
<feature type="transmembrane region" description="Helical" evidence="2">
    <location>
        <begin position="93"/>
        <end position="114"/>
    </location>
</feature>
<feature type="transmembrane region" description="Helical" evidence="2">
    <location>
        <begin position="16"/>
        <end position="38"/>
    </location>
</feature>
<comment type="caution">
    <text evidence="4">The sequence shown here is derived from an EMBL/GenBank/DDBJ whole genome shotgun (WGS) entry which is preliminary data.</text>
</comment>
<evidence type="ECO:0000313" key="5">
    <source>
        <dbReference type="Proteomes" id="UP000606974"/>
    </source>
</evidence>
<protein>
    <recommendedName>
        <fullName evidence="3">Rhodopsin domain-containing protein</fullName>
    </recommendedName>
</protein>
<evidence type="ECO:0000256" key="2">
    <source>
        <dbReference type="SAM" id="Phobius"/>
    </source>
</evidence>
<evidence type="ECO:0000259" key="3">
    <source>
        <dbReference type="Pfam" id="PF20684"/>
    </source>
</evidence>
<organism evidence="4 5">
    <name type="scientific">Endocarpon pusillum</name>
    <dbReference type="NCBI Taxonomy" id="364733"/>
    <lineage>
        <taxon>Eukaryota</taxon>
        <taxon>Fungi</taxon>
        <taxon>Dikarya</taxon>
        <taxon>Ascomycota</taxon>
        <taxon>Pezizomycotina</taxon>
        <taxon>Eurotiomycetes</taxon>
        <taxon>Chaetothyriomycetidae</taxon>
        <taxon>Verrucariales</taxon>
        <taxon>Verrucariaceae</taxon>
        <taxon>Endocarpon</taxon>
    </lineage>
</organism>
<keyword evidence="5" id="KW-1185">Reference proteome</keyword>